<dbReference type="PROSITE" id="PS51394">
    <property type="entry name" value="PFU"/>
    <property type="match status" value="1"/>
</dbReference>
<keyword evidence="10" id="KW-1185">Reference proteome</keyword>
<dbReference type="RefSeq" id="XP_056559174.1">
    <property type="nucleotide sequence ID" value="XM_056696962.1"/>
</dbReference>
<dbReference type="PRINTS" id="PR00320">
    <property type="entry name" value="GPROTEINBRPT"/>
</dbReference>
<organism evidence="9 10">
    <name type="scientific">Penicillium cataractarum</name>
    <dbReference type="NCBI Taxonomy" id="2100454"/>
    <lineage>
        <taxon>Eukaryota</taxon>
        <taxon>Fungi</taxon>
        <taxon>Dikarya</taxon>
        <taxon>Ascomycota</taxon>
        <taxon>Pezizomycotina</taxon>
        <taxon>Eurotiomycetes</taxon>
        <taxon>Eurotiomycetidae</taxon>
        <taxon>Eurotiales</taxon>
        <taxon>Aspergillaceae</taxon>
        <taxon>Penicillium</taxon>
    </lineage>
</organism>
<dbReference type="InterPro" id="IPR015155">
    <property type="entry name" value="PFU"/>
</dbReference>
<gene>
    <name evidence="9" type="ORF">N7496_004031</name>
</gene>
<feature type="region of interest" description="Disordered" evidence="6">
    <location>
        <begin position="474"/>
        <end position="517"/>
    </location>
</feature>
<dbReference type="Gene3D" id="2.130.10.10">
    <property type="entry name" value="YVTN repeat-like/Quinoprotein amine dehydrogenase"/>
    <property type="match status" value="1"/>
</dbReference>
<dbReference type="InterPro" id="IPR015943">
    <property type="entry name" value="WD40/YVTN_repeat-like_dom_sf"/>
</dbReference>
<evidence type="ECO:0000259" key="8">
    <source>
        <dbReference type="PROSITE" id="PS51396"/>
    </source>
</evidence>
<dbReference type="Proteomes" id="UP001147782">
    <property type="component" value="Unassembled WGS sequence"/>
</dbReference>
<feature type="domain" description="PFU" evidence="7">
    <location>
        <begin position="385"/>
        <end position="481"/>
    </location>
</feature>
<dbReference type="PROSITE" id="PS50294">
    <property type="entry name" value="WD_REPEATS_REGION"/>
    <property type="match status" value="2"/>
</dbReference>
<keyword evidence="4" id="KW-0677">Repeat</keyword>
<dbReference type="GO" id="GO:0005634">
    <property type="term" value="C:nucleus"/>
    <property type="evidence" value="ECO:0007669"/>
    <property type="project" value="TreeGrafter"/>
</dbReference>
<reference evidence="9" key="2">
    <citation type="journal article" date="2023" name="IMA Fungus">
        <title>Comparative genomic study of the Penicillium genus elucidates a diverse pangenome and 15 lateral gene transfer events.</title>
        <authorList>
            <person name="Petersen C."/>
            <person name="Sorensen T."/>
            <person name="Nielsen M.R."/>
            <person name="Sondergaard T.E."/>
            <person name="Sorensen J.L."/>
            <person name="Fitzpatrick D.A."/>
            <person name="Frisvad J.C."/>
            <person name="Nielsen K.L."/>
        </authorList>
    </citation>
    <scope>NUCLEOTIDE SEQUENCE</scope>
    <source>
        <strain evidence="9">IBT 29864</strain>
    </source>
</reference>
<reference evidence="9" key="1">
    <citation type="submission" date="2022-11" db="EMBL/GenBank/DDBJ databases">
        <authorList>
            <person name="Petersen C."/>
        </authorList>
    </citation>
    <scope>NUCLEOTIDE SEQUENCE</scope>
    <source>
        <strain evidence="9">IBT 29864</strain>
    </source>
</reference>
<evidence type="ECO:0000259" key="7">
    <source>
        <dbReference type="PROSITE" id="PS51394"/>
    </source>
</evidence>
<feature type="repeat" description="WD" evidence="5">
    <location>
        <begin position="37"/>
        <end position="56"/>
    </location>
</feature>
<dbReference type="GO" id="GO:0043161">
    <property type="term" value="P:proteasome-mediated ubiquitin-dependent protein catabolic process"/>
    <property type="evidence" value="ECO:0007669"/>
    <property type="project" value="TreeGrafter"/>
</dbReference>
<evidence type="ECO:0000256" key="3">
    <source>
        <dbReference type="ARBA" id="ARBA00022574"/>
    </source>
</evidence>
<dbReference type="FunFam" id="2.130.10.10:FF:000236">
    <property type="entry name" value="Polyubiquitin binding protein (Doa1/Ufd3)"/>
    <property type="match status" value="1"/>
</dbReference>
<dbReference type="InterPro" id="IPR011989">
    <property type="entry name" value="ARM-like"/>
</dbReference>
<dbReference type="GO" id="GO:0043130">
    <property type="term" value="F:ubiquitin binding"/>
    <property type="evidence" value="ECO:0007669"/>
    <property type="project" value="TreeGrafter"/>
</dbReference>
<dbReference type="Gene3D" id="1.25.10.10">
    <property type="entry name" value="Leucine-rich Repeat Variant"/>
    <property type="match status" value="1"/>
</dbReference>
<dbReference type="GO" id="GO:0010992">
    <property type="term" value="P:ubiquitin recycling"/>
    <property type="evidence" value="ECO:0007669"/>
    <property type="project" value="TreeGrafter"/>
</dbReference>
<dbReference type="InterPro" id="IPR038122">
    <property type="entry name" value="PFU_sf"/>
</dbReference>
<keyword evidence="2" id="KW-0963">Cytoplasm</keyword>
<proteinExistence type="predicted"/>
<sequence length="788" mass="84596">MPDFKLSASLEGHGDDAHMNLFTDLAFRLQVRAVAFPNPNVVLSASRDATVRLWKLVSSPPPTYDYTIAAHGQAFINSLAYLPPTPEYPEGLVLSGGQDTIIEARQPSKSATDNADAMLLGHGHNICALDVSPDGAWIVSGSWDSTARLWRVGKWESEAVLQGHEGSVWAVLAYDNNTIITGCADQMIRIFNTSGTLLGSIKNSNDVVRALCKVPASNPTGAQFASASNDGIIRLYTLQGNLVASLHGHESFVYSLAALPSGELVSSGEDRTVRIWQGTQCVQTITHPAISVWSVAVCNESGDIVSGASDRTTRIFSRSADRHASPEVIQQFEQSVKESAIPAEQVGKINKEQLPGPEFLKERSGTKEGQVQMIRESDGSVTAHTWSSATQEWIAVGTVVESAASSGRKTEYHGQDYDYVFDVDIEDGKPPLKLPYNVSQNPYEAATKFIGDNELPMSYLDQVANFITQNTQGATLGQSQDNGADAWGSERRYRPGDAAAVNEAAPPPPPVPEPRPQVLPQKTYLSIRSASTKVIAKKLNELNDKILAEGDKDVALNSSELETVVALCGQLETSQKLPDSPAVQAGLPLIFNIATKWPTANRLPGLDLLQYDGADLITGILSSGVFDAPLNVNNAMLSVRTFANLFETDTGRSLAIQVFDQVLAGVKSALANSGDAPNRNLTIAITTLYINFAVYLTSEGRAQTPEAAERGLVLLEELTKIVSGEKDSEAVYRGLVALGTLVQALGTEVKSAAKEIYEVEKVLSRISASGPGKEPRIKGVISEIRAAL</sequence>
<dbReference type="InterPro" id="IPR020472">
    <property type="entry name" value="WD40_PAC1"/>
</dbReference>
<evidence type="ECO:0000256" key="2">
    <source>
        <dbReference type="ARBA" id="ARBA00022490"/>
    </source>
</evidence>
<dbReference type="Pfam" id="PF08324">
    <property type="entry name" value="PUL"/>
    <property type="match status" value="1"/>
</dbReference>
<dbReference type="SUPFAM" id="SSF50978">
    <property type="entry name" value="WD40 repeat-like"/>
    <property type="match status" value="1"/>
</dbReference>
<dbReference type="InterPro" id="IPR013535">
    <property type="entry name" value="PUL_dom"/>
</dbReference>
<dbReference type="FunFam" id="3.10.20.870:FF:000003">
    <property type="entry name" value="Polyubiquitin binding (Doa1 Ufd3) protein"/>
    <property type="match status" value="1"/>
</dbReference>
<dbReference type="GO" id="GO:0005737">
    <property type="term" value="C:cytoplasm"/>
    <property type="evidence" value="ECO:0007669"/>
    <property type="project" value="UniProtKB-SubCell"/>
</dbReference>
<feature type="repeat" description="WD" evidence="5">
    <location>
        <begin position="119"/>
        <end position="152"/>
    </location>
</feature>
<dbReference type="InterPro" id="IPR036322">
    <property type="entry name" value="WD40_repeat_dom_sf"/>
</dbReference>
<evidence type="ECO:0000313" key="9">
    <source>
        <dbReference type="EMBL" id="KAJ5381603.1"/>
    </source>
</evidence>
<evidence type="ECO:0000256" key="4">
    <source>
        <dbReference type="ARBA" id="ARBA00022737"/>
    </source>
</evidence>
<dbReference type="EMBL" id="JAPZBS010000002">
    <property type="protein sequence ID" value="KAJ5381603.1"/>
    <property type="molecule type" value="Genomic_DNA"/>
</dbReference>
<dbReference type="Pfam" id="PF00400">
    <property type="entry name" value="WD40"/>
    <property type="match status" value="6"/>
</dbReference>
<dbReference type="Pfam" id="PF09070">
    <property type="entry name" value="PFU"/>
    <property type="match status" value="1"/>
</dbReference>
<protein>
    <recommendedName>
        <fullName evidence="11">PFU domain-containing protein</fullName>
    </recommendedName>
</protein>
<evidence type="ECO:0000313" key="10">
    <source>
        <dbReference type="Proteomes" id="UP001147782"/>
    </source>
</evidence>
<dbReference type="PANTHER" id="PTHR19849:SF0">
    <property type="entry name" value="PHOSPHOLIPASE A-2-ACTIVATING PROTEIN"/>
    <property type="match status" value="1"/>
</dbReference>
<dbReference type="PROSITE" id="PS50082">
    <property type="entry name" value="WD_REPEATS_2"/>
    <property type="match status" value="3"/>
</dbReference>
<dbReference type="CDD" id="cd00200">
    <property type="entry name" value="WD40"/>
    <property type="match status" value="1"/>
</dbReference>
<comment type="subcellular location">
    <subcellularLocation>
        <location evidence="1">Cytoplasm</location>
    </subcellularLocation>
</comment>
<dbReference type="SMART" id="SM00320">
    <property type="entry name" value="WD40"/>
    <property type="match status" value="6"/>
</dbReference>
<accession>A0A9W9SN77</accession>
<dbReference type="PROSITE" id="PS51396">
    <property type="entry name" value="PUL"/>
    <property type="match status" value="1"/>
</dbReference>
<feature type="compositionally biased region" description="Pro residues" evidence="6">
    <location>
        <begin position="505"/>
        <end position="517"/>
    </location>
</feature>
<keyword evidence="3 5" id="KW-0853">WD repeat</keyword>
<dbReference type="InterPro" id="IPR001680">
    <property type="entry name" value="WD40_rpt"/>
</dbReference>
<dbReference type="GeneID" id="81436139"/>
<feature type="domain" description="PUL" evidence="8">
    <location>
        <begin position="517"/>
        <end position="787"/>
    </location>
</feature>
<dbReference type="PANTHER" id="PTHR19849">
    <property type="entry name" value="PHOSPHOLIPASE A-2-ACTIVATING PROTEIN"/>
    <property type="match status" value="1"/>
</dbReference>
<dbReference type="FunFam" id="1.25.10.10:FF:000377">
    <property type="entry name" value="Polyubiquitin binding protein (Doa1/Ufd3)"/>
    <property type="match status" value="1"/>
</dbReference>
<comment type="caution">
    <text evidence="9">The sequence shown here is derived from an EMBL/GenBank/DDBJ whole genome shotgun (WGS) entry which is preliminary data.</text>
</comment>
<dbReference type="Gene3D" id="3.10.20.870">
    <property type="entry name" value="PFU (PLAA family ubiquitin binding), C-terminal domain"/>
    <property type="match status" value="1"/>
</dbReference>
<name>A0A9W9SN77_9EURO</name>
<dbReference type="OrthoDB" id="10265988at2759"/>
<evidence type="ECO:0000256" key="6">
    <source>
        <dbReference type="SAM" id="MobiDB-lite"/>
    </source>
</evidence>
<evidence type="ECO:0000256" key="5">
    <source>
        <dbReference type="PROSITE-ProRule" id="PRU00221"/>
    </source>
</evidence>
<dbReference type="AlphaFoldDB" id="A0A9W9SN77"/>
<evidence type="ECO:0000256" key="1">
    <source>
        <dbReference type="ARBA" id="ARBA00004496"/>
    </source>
</evidence>
<feature type="repeat" description="WD" evidence="5">
    <location>
        <begin position="246"/>
        <end position="277"/>
    </location>
</feature>
<evidence type="ECO:0008006" key="11">
    <source>
        <dbReference type="Google" id="ProtNLM"/>
    </source>
</evidence>